<proteinExistence type="predicted"/>
<dbReference type="InterPro" id="IPR001680">
    <property type="entry name" value="WD40_rpt"/>
</dbReference>
<feature type="repeat" description="WD" evidence="3">
    <location>
        <begin position="14"/>
        <end position="55"/>
    </location>
</feature>
<dbReference type="InterPro" id="IPR011047">
    <property type="entry name" value="Quinoprotein_ADH-like_sf"/>
</dbReference>
<dbReference type="PANTHER" id="PTHR19848:SF8">
    <property type="entry name" value="F-BOX AND WD REPEAT DOMAIN CONTAINING 7"/>
    <property type="match status" value="1"/>
</dbReference>
<evidence type="ECO:0000313" key="5">
    <source>
        <dbReference type="Proteomes" id="UP000325466"/>
    </source>
</evidence>
<evidence type="ECO:0000313" key="4">
    <source>
        <dbReference type="EMBL" id="GES36432.1"/>
    </source>
</evidence>
<keyword evidence="2" id="KW-0677">Repeat</keyword>
<dbReference type="InterPro" id="IPR015943">
    <property type="entry name" value="WD40/YVTN_repeat-like_dom_sf"/>
</dbReference>
<gene>
    <name evidence="4" type="ORF">RAJCM14343_1683</name>
</gene>
<dbReference type="PROSITE" id="PS00678">
    <property type="entry name" value="WD_REPEATS_1"/>
    <property type="match status" value="1"/>
</dbReference>
<dbReference type="InterPro" id="IPR019775">
    <property type="entry name" value="WD40_repeat_CS"/>
</dbReference>
<dbReference type="Pfam" id="PF00400">
    <property type="entry name" value="WD40"/>
    <property type="match status" value="2"/>
</dbReference>
<accession>A0ABQ0YIQ3</accession>
<comment type="caution">
    <text evidence="4">The sequence shown here is derived from an EMBL/GenBank/DDBJ whole genome shotgun (WGS) entry which is preliminary data.</text>
</comment>
<dbReference type="PROSITE" id="PS50294">
    <property type="entry name" value="WD_REPEATS_REGION"/>
    <property type="match status" value="1"/>
</dbReference>
<dbReference type="EMBL" id="BLAH01000062">
    <property type="protein sequence ID" value="GES36432.1"/>
    <property type="molecule type" value="Genomic_DNA"/>
</dbReference>
<organism evidence="4 5">
    <name type="scientific">Rhodococcus aetherivorans</name>
    <dbReference type="NCBI Taxonomy" id="191292"/>
    <lineage>
        <taxon>Bacteria</taxon>
        <taxon>Bacillati</taxon>
        <taxon>Actinomycetota</taxon>
        <taxon>Actinomycetes</taxon>
        <taxon>Mycobacteriales</taxon>
        <taxon>Nocardiaceae</taxon>
        <taxon>Rhodococcus</taxon>
    </lineage>
</organism>
<dbReference type="PROSITE" id="PS50082">
    <property type="entry name" value="WD_REPEATS_2"/>
    <property type="match status" value="2"/>
</dbReference>
<dbReference type="SMART" id="SM00320">
    <property type="entry name" value="WD40"/>
    <property type="match status" value="2"/>
</dbReference>
<name>A0ABQ0YIQ3_9NOCA</name>
<keyword evidence="1 3" id="KW-0853">WD repeat</keyword>
<dbReference type="PANTHER" id="PTHR19848">
    <property type="entry name" value="WD40 REPEAT PROTEIN"/>
    <property type="match status" value="1"/>
</dbReference>
<evidence type="ECO:0000256" key="3">
    <source>
        <dbReference type="PROSITE-ProRule" id="PRU00221"/>
    </source>
</evidence>
<keyword evidence="5" id="KW-1185">Reference proteome</keyword>
<protein>
    <submittedName>
        <fullName evidence="4">High-affnity carbon uptake protein Hat/HatR</fullName>
    </submittedName>
</protein>
<dbReference type="SUPFAM" id="SSF50998">
    <property type="entry name" value="Quinoprotein alcohol dehydrogenase-like"/>
    <property type="match status" value="1"/>
</dbReference>
<evidence type="ECO:0000256" key="1">
    <source>
        <dbReference type="ARBA" id="ARBA00022574"/>
    </source>
</evidence>
<dbReference type="Gene3D" id="2.130.10.10">
    <property type="entry name" value="YVTN repeat-like/Quinoprotein amine dehydrogenase"/>
    <property type="match status" value="1"/>
</dbReference>
<feature type="repeat" description="WD" evidence="3">
    <location>
        <begin position="57"/>
        <end position="87"/>
    </location>
</feature>
<sequence>MISALLSKRETLRIAQTPAPVISVAFSPDGTRIVSGSEDDTVRLWDARTGQPSGPPLTGHTDGVNGVAFSPDGTRIVSGNANWQVLLGILAPVNPSVNHSRGTWIGFGKLCSAPTASGSSPEAGTGLCGFGPTRRLNRTAVRKTHDQYEPSTVARVGLTGYRLHRRLP</sequence>
<reference evidence="4 5" key="1">
    <citation type="journal article" date="2018" name="Biodegradation">
        <title>1,4-Dioxane degradation characteristics of Rhodococcus aetherivorans JCM 14343.</title>
        <authorList>
            <person name="Inoue D."/>
            <person name="Tsunoda T."/>
            <person name="Yamamoto N."/>
            <person name="Ike M."/>
            <person name="Sei K."/>
        </authorList>
    </citation>
    <scope>NUCLEOTIDE SEQUENCE [LARGE SCALE GENOMIC DNA]</scope>
    <source>
        <strain evidence="4 5">JCM 14343</strain>
    </source>
</reference>
<evidence type="ECO:0000256" key="2">
    <source>
        <dbReference type="ARBA" id="ARBA00022737"/>
    </source>
</evidence>
<dbReference type="Proteomes" id="UP000325466">
    <property type="component" value="Unassembled WGS sequence"/>
</dbReference>